<name>A0ACC0IQ19_9ERIC</name>
<accession>A0ACC0IQ19</accession>
<proteinExistence type="predicted"/>
<sequence length="153" mass="16333">MGGSTSDDFSVVVLASDLGIDARPFLSSIDGQREAPPQENWHDCPSDFLSSDDDFSDLDAPGTLLFPSQKQINKIHLMMMSAVMGRTQKPILGGEGGHGGGDRGRRVRRHCGARSGLGGSSLLGFQNPSSFLIVLCTVKSNISIGISMYISIY</sequence>
<organism evidence="1 2">
    <name type="scientific">Camellia lanceoleosa</name>
    <dbReference type="NCBI Taxonomy" id="1840588"/>
    <lineage>
        <taxon>Eukaryota</taxon>
        <taxon>Viridiplantae</taxon>
        <taxon>Streptophyta</taxon>
        <taxon>Embryophyta</taxon>
        <taxon>Tracheophyta</taxon>
        <taxon>Spermatophyta</taxon>
        <taxon>Magnoliopsida</taxon>
        <taxon>eudicotyledons</taxon>
        <taxon>Gunneridae</taxon>
        <taxon>Pentapetalae</taxon>
        <taxon>asterids</taxon>
        <taxon>Ericales</taxon>
        <taxon>Theaceae</taxon>
        <taxon>Camellia</taxon>
    </lineage>
</organism>
<evidence type="ECO:0000313" key="2">
    <source>
        <dbReference type="Proteomes" id="UP001060215"/>
    </source>
</evidence>
<keyword evidence="2" id="KW-1185">Reference proteome</keyword>
<dbReference type="EMBL" id="CM045760">
    <property type="protein sequence ID" value="KAI8026201.1"/>
    <property type="molecule type" value="Genomic_DNA"/>
</dbReference>
<dbReference type="Proteomes" id="UP001060215">
    <property type="component" value="Chromosome 3"/>
</dbReference>
<comment type="caution">
    <text evidence="1">The sequence shown here is derived from an EMBL/GenBank/DDBJ whole genome shotgun (WGS) entry which is preliminary data.</text>
</comment>
<evidence type="ECO:0000313" key="1">
    <source>
        <dbReference type="EMBL" id="KAI8026201.1"/>
    </source>
</evidence>
<gene>
    <name evidence="1" type="ORF">LOK49_LG02G01325</name>
</gene>
<protein>
    <submittedName>
        <fullName evidence="1">Uncharacterized protein</fullName>
    </submittedName>
</protein>
<reference evidence="1 2" key="1">
    <citation type="journal article" date="2022" name="Plant J.">
        <title>Chromosome-level genome of Camellia lanceoleosa provides a valuable resource for understanding genome evolution and self-incompatibility.</title>
        <authorList>
            <person name="Gong W."/>
            <person name="Xiao S."/>
            <person name="Wang L."/>
            <person name="Liao Z."/>
            <person name="Chang Y."/>
            <person name="Mo W."/>
            <person name="Hu G."/>
            <person name="Li W."/>
            <person name="Zhao G."/>
            <person name="Zhu H."/>
            <person name="Hu X."/>
            <person name="Ji K."/>
            <person name="Xiang X."/>
            <person name="Song Q."/>
            <person name="Yuan D."/>
            <person name="Jin S."/>
            <person name="Zhang L."/>
        </authorList>
    </citation>
    <scope>NUCLEOTIDE SEQUENCE [LARGE SCALE GENOMIC DNA]</scope>
    <source>
        <strain evidence="1">SQ_2022a</strain>
    </source>
</reference>